<keyword evidence="1" id="KW-1133">Transmembrane helix</keyword>
<dbReference type="AlphaFoldDB" id="A0A2J6RRV4"/>
<feature type="transmembrane region" description="Helical" evidence="1">
    <location>
        <begin position="240"/>
        <end position="261"/>
    </location>
</feature>
<feature type="transmembrane region" description="Helical" evidence="1">
    <location>
        <begin position="354"/>
        <end position="378"/>
    </location>
</feature>
<dbReference type="OrthoDB" id="1601230at2759"/>
<evidence type="ECO:0000313" key="3">
    <source>
        <dbReference type="Proteomes" id="UP000235786"/>
    </source>
</evidence>
<accession>A0A2J6RRV4</accession>
<dbReference type="EMBL" id="KZ613944">
    <property type="protein sequence ID" value="PMD41252.1"/>
    <property type="molecule type" value="Genomic_DNA"/>
</dbReference>
<protein>
    <submittedName>
        <fullName evidence="2">Uncharacterized protein</fullName>
    </submittedName>
</protein>
<name>A0A2J6RRV4_HYAVF</name>
<keyword evidence="3" id="KW-1185">Reference proteome</keyword>
<organism evidence="2 3">
    <name type="scientific">Hyaloscypha variabilis (strain UAMH 11265 / GT02V1 / F)</name>
    <name type="common">Meliniomyces variabilis</name>
    <dbReference type="NCBI Taxonomy" id="1149755"/>
    <lineage>
        <taxon>Eukaryota</taxon>
        <taxon>Fungi</taxon>
        <taxon>Dikarya</taxon>
        <taxon>Ascomycota</taxon>
        <taxon>Pezizomycotina</taxon>
        <taxon>Leotiomycetes</taxon>
        <taxon>Helotiales</taxon>
        <taxon>Hyaloscyphaceae</taxon>
        <taxon>Hyaloscypha</taxon>
        <taxon>Hyaloscypha variabilis</taxon>
    </lineage>
</organism>
<proteinExistence type="predicted"/>
<keyword evidence="1" id="KW-0812">Transmembrane</keyword>
<evidence type="ECO:0000313" key="2">
    <source>
        <dbReference type="EMBL" id="PMD41252.1"/>
    </source>
</evidence>
<dbReference type="InterPro" id="IPR015915">
    <property type="entry name" value="Kelch-typ_b-propeller"/>
</dbReference>
<evidence type="ECO:0000256" key="1">
    <source>
        <dbReference type="SAM" id="Phobius"/>
    </source>
</evidence>
<dbReference type="SUPFAM" id="SSF117281">
    <property type="entry name" value="Kelch motif"/>
    <property type="match status" value="1"/>
</dbReference>
<keyword evidence="1" id="KW-0472">Membrane</keyword>
<gene>
    <name evidence="2" type="ORF">L207DRAFT_632705</name>
</gene>
<reference evidence="2 3" key="1">
    <citation type="submission" date="2016-04" db="EMBL/GenBank/DDBJ databases">
        <title>A degradative enzymes factory behind the ericoid mycorrhizal symbiosis.</title>
        <authorList>
            <consortium name="DOE Joint Genome Institute"/>
            <person name="Martino E."/>
            <person name="Morin E."/>
            <person name="Grelet G."/>
            <person name="Kuo A."/>
            <person name="Kohler A."/>
            <person name="Daghino S."/>
            <person name="Barry K."/>
            <person name="Choi C."/>
            <person name="Cichocki N."/>
            <person name="Clum A."/>
            <person name="Copeland A."/>
            <person name="Hainaut M."/>
            <person name="Haridas S."/>
            <person name="Labutti K."/>
            <person name="Lindquist E."/>
            <person name="Lipzen A."/>
            <person name="Khouja H.-R."/>
            <person name="Murat C."/>
            <person name="Ohm R."/>
            <person name="Olson A."/>
            <person name="Spatafora J."/>
            <person name="Veneault-Fourrey C."/>
            <person name="Henrissat B."/>
            <person name="Grigoriev I."/>
            <person name="Martin F."/>
            <person name="Perotto S."/>
        </authorList>
    </citation>
    <scope>NUCLEOTIDE SEQUENCE [LARGE SCALE GENOMIC DNA]</scope>
    <source>
        <strain evidence="2 3">F</strain>
    </source>
</reference>
<sequence>MMIAPLAAVSSSGPLCMGGHRDYNSSGTAVAYVIEVGVDEVVSYNFANQTRNNQSVAQSLPTKGVNIFSGGYWPSDGGVGVAGGVDDIASLNSIVVYDVQSNQFFTQFASSAPIGRFEFSSVGVGNNSASSTYEIDYAPRSPRILGVKAGSLNDGANDIPVKIEFFVRSRPGYEKAVEGAQQLQTMAFRGSSARCKQRFATTTAASAIILYQILGTPLSFSSPPSALSGLLSYLLSVLWLIPYVLFYIAPYPWLLIIYIIFCITNPRDLMKPENTISKAKKRDNRIKLGLTAEAYSNRVVWCVENLLPTMFATAIQWQVWTELNSPWRGLLPFDPNAEWLGGTGSDGMCWILKLLWTPVLAVLGFSTFVLPSMVWIFALDDALDGMSELNWKGIGVEGEKPMKEDEVK</sequence>
<dbReference type="Proteomes" id="UP000235786">
    <property type="component" value="Unassembled WGS sequence"/>
</dbReference>